<organism evidence="3 4">
    <name type="scientific">Modicisalibacter xianhensis</name>
    <dbReference type="NCBI Taxonomy" id="442341"/>
    <lineage>
        <taxon>Bacteria</taxon>
        <taxon>Pseudomonadati</taxon>
        <taxon>Pseudomonadota</taxon>
        <taxon>Gammaproteobacteria</taxon>
        <taxon>Oceanospirillales</taxon>
        <taxon>Halomonadaceae</taxon>
        <taxon>Modicisalibacter</taxon>
    </lineage>
</organism>
<feature type="compositionally biased region" description="Basic residues" evidence="1">
    <location>
        <begin position="120"/>
        <end position="131"/>
    </location>
</feature>
<keyword evidence="4" id="KW-1185">Reference proteome</keyword>
<name>A0A1I2Y1F8_9GAMM</name>
<dbReference type="STRING" id="442341.SAMN04487959_101164"/>
<protein>
    <recommendedName>
        <fullName evidence="5">LTXXQ motif family protein</fullName>
    </recommendedName>
</protein>
<evidence type="ECO:0008006" key="5">
    <source>
        <dbReference type="Google" id="ProtNLM"/>
    </source>
</evidence>
<gene>
    <name evidence="3" type="ORF">SAMN04487959_101164</name>
</gene>
<evidence type="ECO:0000256" key="2">
    <source>
        <dbReference type="SAM" id="SignalP"/>
    </source>
</evidence>
<keyword evidence="2" id="KW-0732">Signal</keyword>
<sequence>MKRSTSSALLLAALLSVGGINLASAAPGEAPPAPEVEPHMAQPFGPHDRVEALFDSWNLDDNQRAAFEQAQQAYRDQRQALREQHEQRLADIFEEDQLKALRAVQRPGPGFDHGPGFGHGKPKHHNHGPVKQHKRIGNLIDALYTSWSLSDEQRAELNDAREQFMSEAKALRDQSFDSREAKRDAFQALRKKHHQAMSDVLNDEQMAVLEQLKPAPRHQNGPGDA</sequence>
<accession>A0A1I2Y1F8</accession>
<evidence type="ECO:0000313" key="4">
    <source>
        <dbReference type="Proteomes" id="UP000199040"/>
    </source>
</evidence>
<dbReference type="AlphaFoldDB" id="A0A1I2Y1F8"/>
<reference evidence="3 4" key="1">
    <citation type="submission" date="2016-10" db="EMBL/GenBank/DDBJ databases">
        <authorList>
            <person name="de Groot N.N."/>
        </authorList>
    </citation>
    <scope>NUCLEOTIDE SEQUENCE [LARGE SCALE GENOMIC DNA]</scope>
    <source>
        <strain evidence="3 4">CGMCC 1.6848</strain>
    </source>
</reference>
<dbReference type="RefSeq" id="WP_092842744.1">
    <property type="nucleotide sequence ID" value="NZ_FOPY01000001.1"/>
</dbReference>
<feature type="region of interest" description="Disordered" evidence="1">
    <location>
        <begin position="112"/>
        <end position="131"/>
    </location>
</feature>
<evidence type="ECO:0000313" key="3">
    <source>
        <dbReference type="EMBL" id="SFH19179.1"/>
    </source>
</evidence>
<feature type="signal peptide" evidence="2">
    <location>
        <begin position="1"/>
        <end position="25"/>
    </location>
</feature>
<evidence type="ECO:0000256" key="1">
    <source>
        <dbReference type="SAM" id="MobiDB-lite"/>
    </source>
</evidence>
<feature type="chain" id="PRO_5011521226" description="LTXXQ motif family protein" evidence="2">
    <location>
        <begin position="26"/>
        <end position="225"/>
    </location>
</feature>
<proteinExistence type="predicted"/>
<dbReference type="Proteomes" id="UP000199040">
    <property type="component" value="Unassembled WGS sequence"/>
</dbReference>
<dbReference type="EMBL" id="FOPY01000001">
    <property type="protein sequence ID" value="SFH19179.1"/>
    <property type="molecule type" value="Genomic_DNA"/>
</dbReference>